<proteinExistence type="predicted"/>
<evidence type="ECO:0000256" key="1">
    <source>
        <dbReference type="SAM" id="SignalP"/>
    </source>
</evidence>
<protein>
    <recommendedName>
        <fullName evidence="4">AA1-like domain-containing protein</fullName>
    </recommendedName>
</protein>
<feature type="chain" id="PRO_5025521855" description="AA1-like domain-containing protein" evidence="1">
    <location>
        <begin position="22"/>
        <end position="149"/>
    </location>
</feature>
<reference evidence="2" key="1">
    <citation type="journal article" date="2020" name="Stud. Mycol.">
        <title>101 Dothideomycetes genomes: a test case for predicting lifestyles and emergence of pathogens.</title>
        <authorList>
            <person name="Haridas S."/>
            <person name="Albert R."/>
            <person name="Binder M."/>
            <person name="Bloem J."/>
            <person name="Labutti K."/>
            <person name="Salamov A."/>
            <person name="Andreopoulos B."/>
            <person name="Baker S."/>
            <person name="Barry K."/>
            <person name="Bills G."/>
            <person name="Bluhm B."/>
            <person name="Cannon C."/>
            <person name="Castanera R."/>
            <person name="Culley D."/>
            <person name="Daum C."/>
            <person name="Ezra D."/>
            <person name="Gonzalez J."/>
            <person name="Henrissat B."/>
            <person name="Kuo A."/>
            <person name="Liang C."/>
            <person name="Lipzen A."/>
            <person name="Lutzoni F."/>
            <person name="Magnuson J."/>
            <person name="Mondo S."/>
            <person name="Nolan M."/>
            <person name="Ohm R."/>
            <person name="Pangilinan J."/>
            <person name="Park H.-J."/>
            <person name="Ramirez L."/>
            <person name="Alfaro M."/>
            <person name="Sun H."/>
            <person name="Tritt A."/>
            <person name="Yoshinaga Y."/>
            <person name="Zwiers L.-H."/>
            <person name="Turgeon B."/>
            <person name="Goodwin S."/>
            <person name="Spatafora J."/>
            <person name="Crous P."/>
            <person name="Grigoriev I."/>
        </authorList>
    </citation>
    <scope>NUCLEOTIDE SEQUENCE</scope>
    <source>
        <strain evidence="2">ATCC 36951</strain>
    </source>
</reference>
<dbReference type="RefSeq" id="XP_033660872.1">
    <property type="nucleotide sequence ID" value="XM_033814459.1"/>
</dbReference>
<sequence length="149" mass="16327">MFSKPFALLAAALLAVTNTSAHPVDQSIDASYSGVGCDNIMLAQDETDTATQNLEFYGQGKTVSFFSYDGDTVAFYCQWRTAPKLDGASAVHAYQMITDQCGLYGAGSYSDKSMEDRTYSYGYTNWRTMDYCNVPAGTRITNPDQTYSA</sequence>
<evidence type="ECO:0000313" key="2">
    <source>
        <dbReference type="EMBL" id="KAF2159983.1"/>
    </source>
</evidence>
<dbReference type="EMBL" id="ML993631">
    <property type="protein sequence ID" value="KAF2159983.1"/>
    <property type="molecule type" value="Genomic_DNA"/>
</dbReference>
<keyword evidence="1" id="KW-0732">Signal</keyword>
<gene>
    <name evidence="2" type="ORF">M409DRAFT_60384</name>
</gene>
<dbReference type="AlphaFoldDB" id="A0A6A6BZF2"/>
<organism evidence="2 3">
    <name type="scientific">Zasmidium cellare ATCC 36951</name>
    <dbReference type="NCBI Taxonomy" id="1080233"/>
    <lineage>
        <taxon>Eukaryota</taxon>
        <taxon>Fungi</taxon>
        <taxon>Dikarya</taxon>
        <taxon>Ascomycota</taxon>
        <taxon>Pezizomycotina</taxon>
        <taxon>Dothideomycetes</taxon>
        <taxon>Dothideomycetidae</taxon>
        <taxon>Mycosphaerellales</taxon>
        <taxon>Mycosphaerellaceae</taxon>
        <taxon>Zasmidium</taxon>
    </lineage>
</organism>
<feature type="signal peptide" evidence="1">
    <location>
        <begin position="1"/>
        <end position="21"/>
    </location>
</feature>
<accession>A0A6A6BZF2</accession>
<evidence type="ECO:0000313" key="3">
    <source>
        <dbReference type="Proteomes" id="UP000799537"/>
    </source>
</evidence>
<keyword evidence="3" id="KW-1185">Reference proteome</keyword>
<evidence type="ECO:0008006" key="4">
    <source>
        <dbReference type="Google" id="ProtNLM"/>
    </source>
</evidence>
<dbReference type="OrthoDB" id="5006988at2759"/>
<dbReference type="GeneID" id="54567731"/>
<name>A0A6A6BZF2_ZASCE</name>
<dbReference type="Proteomes" id="UP000799537">
    <property type="component" value="Unassembled WGS sequence"/>
</dbReference>